<dbReference type="PRINTS" id="PR01573">
    <property type="entry name" value="SUPERTUBBY"/>
</dbReference>
<dbReference type="Proteomes" id="UP000619265">
    <property type="component" value="Unassembled WGS sequence"/>
</dbReference>
<evidence type="ECO:0000313" key="4">
    <source>
        <dbReference type="EMBL" id="KAF5453326.1"/>
    </source>
</evidence>
<organism evidence="4 5">
    <name type="scientific">Juglans regia</name>
    <name type="common">English walnut</name>
    <dbReference type="NCBI Taxonomy" id="51240"/>
    <lineage>
        <taxon>Eukaryota</taxon>
        <taxon>Viridiplantae</taxon>
        <taxon>Streptophyta</taxon>
        <taxon>Embryophyta</taxon>
        <taxon>Tracheophyta</taxon>
        <taxon>Spermatophyta</taxon>
        <taxon>Magnoliopsida</taxon>
        <taxon>eudicotyledons</taxon>
        <taxon>Gunneridae</taxon>
        <taxon>Pentapetalae</taxon>
        <taxon>rosids</taxon>
        <taxon>fabids</taxon>
        <taxon>Fagales</taxon>
        <taxon>Juglandaceae</taxon>
        <taxon>Juglans</taxon>
    </lineage>
</organism>
<reference evidence="4" key="2">
    <citation type="submission" date="2020-03" db="EMBL/GenBank/DDBJ databases">
        <title>Walnut 2.0.</title>
        <authorList>
            <person name="Marrano A."/>
            <person name="Britton M."/>
            <person name="Zimin A.V."/>
            <person name="Zaini P.A."/>
            <person name="Workman R."/>
            <person name="Puiu D."/>
            <person name="Bianco L."/>
            <person name="Allen B.J."/>
            <person name="Troggio M."/>
            <person name="Leslie C.A."/>
            <person name="Timp W."/>
            <person name="Dendekar A."/>
            <person name="Salzberg S.L."/>
            <person name="Neale D.B."/>
        </authorList>
    </citation>
    <scope>NUCLEOTIDE SEQUENCE</scope>
    <source>
        <tissue evidence="4">Leaves</tissue>
    </source>
</reference>
<evidence type="ECO:0000313" key="5">
    <source>
        <dbReference type="Proteomes" id="UP000619265"/>
    </source>
</evidence>
<dbReference type="SUPFAM" id="SSF54518">
    <property type="entry name" value="Tubby C-terminal domain-like"/>
    <property type="match status" value="1"/>
</dbReference>
<feature type="domain" description="Tubby C-terminal" evidence="3">
    <location>
        <begin position="249"/>
        <end position="495"/>
    </location>
</feature>
<feature type="region of interest" description="Disordered" evidence="2">
    <location>
        <begin position="119"/>
        <end position="149"/>
    </location>
</feature>
<evidence type="ECO:0000259" key="3">
    <source>
        <dbReference type="Pfam" id="PF01167"/>
    </source>
</evidence>
<proteinExistence type="inferred from homology"/>
<evidence type="ECO:0000256" key="1">
    <source>
        <dbReference type="ARBA" id="ARBA00007129"/>
    </source>
</evidence>
<dbReference type="InterPro" id="IPR000007">
    <property type="entry name" value="Tubby_C"/>
</dbReference>
<dbReference type="InterPro" id="IPR025659">
    <property type="entry name" value="Tubby-like_C"/>
</dbReference>
<sequence>MYCFYPPSQQLGTHSMYLRGKIGATELFSDKIIYAQKVSQIFPKATHFKINLRARCDSFQEVYQNPKTRHNVQHSNPIRPRINEFYLHRNLMTGCKRSSMPRQSSYNSLYVNPLNDLRHSRSSSEGGGGVCSTPRIFTDNKENDVPNRKQNEKPAFFGTDKENVVPPNGFGTPKRFTAMKSLSTNGRVLKPSSLQFCMQMNEPEKAFGPKIWDPAESETSSSLNIWDYSDSEAAPASSWSTLPNRSLLCRPLPPDIGRCTCVIVKEASPEGLHGGTLYALYTNEGQGRQNRKLAVAHHKRNNGKSAFTVAQNTKGILSSMDDSFIGAVTSNLMGSRYHIWDQGRRLNALTNQSKSLLAVVRFMPTIATCTGSYRSMMVYIPKHQSMQLKITTQVQHIHGLPKDWEGKVDKVHQLFSRVPHYNKISKQNELDYRDRGRAGLRIQSSVKNFQLTLEENGKQSILQLGRVGKSKYVMDYRYPLTGFQAFCICLASMDSKLCCMV</sequence>
<reference evidence="4" key="1">
    <citation type="submission" date="2015-10" db="EMBL/GenBank/DDBJ databases">
        <authorList>
            <person name="Martinez-Garcia P.J."/>
            <person name="Crepeau M.W."/>
            <person name="Puiu D."/>
            <person name="Gonzalez-Ibeas D."/>
            <person name="Whalen J."/>
            <person name="Stevens K."/>
            <person name="Paul R."/>
            <person name="Butterfield T."/>
            <person name="Britton M."/>
            <person name="Reagan R."/>
            <person name="Chakraborty S."/>
            <person name="Walawage S.L."/>
            <person name="Vasquez-Gross H.A."/>
            <person name="Cardeno C."/>
            <person name="Famula R."/>
            <person name="Pratt K."/>
            <person name="Kuruganti S."/>
            <person name="Aradhya M.K."/>
            <person name="Leslie C.A."/>
            <person name="Dandekar A.M."/>
            <person name="Salzberg S.L."/>
            <person name="Wegrzyn J.L."/>
            <person name="Langley C.H."/>
            <person name="Neale D.B."/>
        </authorList>
    </citation>
    <scope>NUCLEOTIDE SEQUENCE</scope>
    <source>
        <tissue evidence="4">Leaves</tissue>
    </source>
</reference>
<name>A0A833X1V8_JUGRE</name>
<gene>
    <name evidence="4" type="ORF">F2P56_028235</name>
</gene>
<dbReference type="Pfam" id="PF01167">
    <property type="entry name" value="Tub"/>
    <property type="match status" value="1"/>
</dbReference>
<comment type="caution">
    <text evidence="4">The sequence shown here is derived from an EMBL/GenBank/DDBJ whole genome shotgun (WGS) entry which is preliminary data.</text>
</comment>
<comment type="similarity">
    <text evidence="1">Belongs to the TUB family.</text>
</comment>
<dbReference type="EMBL" id="LIHL02000012">
    <property type="protein sequence ID" value="KAF5453326.1"/>
    <property type="molecule type" value="Genomic_DNA"/>
</dbReference>
<accession>A0A833X1V8</accession>
<dbReference type="PANTHER" id="PTHR16517:SF131">
    <property type="entry name" value="TUBBY-LIKE PROTEIN 8"/>
    <property type="match status" value="1"/>
</dbReference>
<dbReference type="PANTHER" id="PTHR16517">
    <property type="entry name" value="TUBBY-RELATED"/>
    <property type="match status" value="1"/>
</dbReference>
<evidence type="ECO:0000256" key="2">
    <source>
        <dbReference type="SAM" id="MobiDB-lite"/>
    </source>
</evidence>
<dbReference type="AlphaFoldDB" id="A0A833X1V8"/>
<feature type="compositionally biased region" description="Basic and acidic residues" evidence="2">
    <location>
        <begin position="138"/>
        <end position="149"/>
    </location>
</feature>
<protein>
    <recommendedName>
        <fullName evidence="3">Tubby C-terminal domain-containing protein</fullName>
    </recommendedName>
</protein>
<dbReference type="Gramene" id="Jr12_20940_p1">
    <property type="protein sequence ID" value="cds.Jr12_20940_p1"/>
    <property type="gene ID" value="Jr12_20940"/>
</dbReference>
<dbReference type="Gene3D" id="3.20.90.10">
    <property type="entry name" value="Tubby Protein, Chain A"/>
    <property type="match status" value="1"/>
</dbReference>